<dbReference type="InterPro" id="IPR020841">
    <property type="entry name" value="PKS_Beta-ketoAc_synthase_dom"/>
</dbReference>
<protein>
    <submittedName>
        <fullName evidence="5">Beta-ketoacyl-[acyl-carrier-protein] synthase family protein</fullName>
    </submittedName>
</protein>
<gene>
    <name evidence="5" type="ORF">MKP09_19065</name>
</gene>
<evidence type="ECO:0000313" key="6">
    <source>
        <dbReference type="Proteomes" id="UP001202248"/>
    </source>
</evidence>
<dbReference type="PROSITE" id="PS52004">
    <property type="entry name" value="KS3_2"/>
    <property type="match status" value="1"/>
</dbReference>
<accession>A0ABS9SNB2</accession>
<name>A0ABS9SNB2_9BACT</name>
<keyword evidence="6" id="KW-1185">Reference proteome</keyword>
<feature type="domain" description="Ketosynthase family 3 (KS3)" evidence="4">
    <location>
        <begin position="1"/>
        <end position="284"/>
    </location>
</feature>
<evidence type="ECO:0000256" key="2">
    <source>
        <dbReference type="ARBA" id="ARBA00022679"/>
    </source>
</evidence>
<dbReference type="InterPro" id="IPR016039">
    <property type="entry name" value="Thiolase-like"/>
</dbReference>
<keyword evidence="2 3" id="KW-0808">Transferase</keyword>
<dbReference type="Pfam" id="PF00109">
    <property type="entry name" value="ketoacyl-synt"/>
    <property type="match status" value="1"/>
</dbReference>
<proteinExistence type="inferred from homology"/>
<dbReference type="InterPro" id="IPR000794">
    <property type="entry name" value="Beta-ketoacyl_synthase"/>
</dbReference>
<evidence type="ECO:0000313" key="5">
    <source>
        <dbReference type="EMBL" id="MCH5599864.1"/>
    </source>
</evidence>
<dbReference type="InterPro" id="IPR014031">
    <property type="entry name" value="Ketoacyl_synth_C"/>
</dbReference>
<dbReference type="RefSeq" id="WP_240833324.1">
    <property type="nucleotide sequence ID" value="NZ_JAKWBL010000004.1"/>
</dbReference>
<dbReference type="Proteomes" id="UP001202248">
    <property type="component" value="Unassembled WGS sequence"/>
</dbReference>
<organism evidence="5 6">
    <name type="scientific">Niabella ginsengisoli</name>
    <dbReference type="NCBI Taxonomy" id="522298"/>
    <lineage>
        <taxon>Bacteria</taxon>
        <taxon>Pseudomonadati</taxon>
        <taxon>Bacteroidota</taxon>
        <taxon>Chitinophagia</taxon>
        <taxon>Chitinophagales</taxon>
        <taxon>Chitinophagaceae</taxon>
        <taxon>Niabella</taxon>
    </lineage>
</organism>
<reference evidence="5 6" key="1">
    <citation type="submission" date="2022-02" db="EMBL/GenBank/DDBJ databases">
        <authorList>
            <person name="Min J."/>
        </authorList>
    </citation>
    <scope>NUCLEOTIDE SEQUENCE [LARGE SCALE GENOMIC DNA]</scope>
    <source>
        <strain evidence="5 6">GR10-1</strain>
    </source>
</reference>
<dbReference type="PANTHER" id="PTHR11712:SF320">
    <property type="entry name" value="BETA-KETOACYL SYNTHASE"/>
    <property type="match status" value="1"/>
</dbReference>
<evidence type="ECO:0000259" key="4">
    <source>
        <dbReference type="PROSITE" id="PS52004"/>
    </source>
</evidence>
<sequence length="284" mass="30258">MDLQDSQTALIGASTVGGMCLTDEMYADANASDYNGSPYLQSYSNSANTNFVQEHFKIGGAINTFNTACSSSANSIMYGARLIKNGLAKKAIVGGVDSLSKYTVNGFNALMILSDEPCRPFDAKRKGLNLGEGAAFLVLEKEEDALGKKIYAEVTGYGNSNDAFHPSSTSAEGDGPFLSMKRALQSAGLAPADINFINAHGTATENNDETESVAMLKLFENPPAFASTKSYTGHTLGAAGAVEAVYSILSLQHQEVYGSLNFEYEIEATKLKPVRQYKKASFAI</sequence>
<dbReference type="SMART" id="SM00825">
    <property type="entry name" value="PKS_KS"/>
    <property type="match status" value="1"/>
</dbReference>
<dbReference type="SUPFAM" id="SSF53901">
    <property type="entry name" value="Thiolase-like"/>
    <property type="match status" value="1"/>
</dbReference>
<dbReference type="Gene3D" id="3.40.47.10">
    <property type="match status" value="1"/>
</dbReference>
<dbReference type="Pfam" id="PF02801">
    <property type="entry name" value="Ketoacyl-synt_C"/>
    <property type="match status" value="1"/>
</dbReference>
<evidence type="ECO:0000256" key="1">
    <source>
        <dbReference type="ARBA" id="ARBA00008467"/>
    </source>
</evidence>
<dbReference type="EMBL" id="JAKWBL010000004">
    <property type="protein sequence ID" value="MCH5599864.1"/>
    <property type="molecule type" value="Genomic_DNA"/>
</dbReference>
<dbReference type="InterPro" id="IPR014030">
    <property type="entry name" value="Ketoacyl_synth_N"/>
</dbReference>
<comment type="similarity">
    <text evidence="1 3">Belongs to the thiolase-like superfamily. Beta-ketoacyl-ACP synthases family.</text>
</comment>
<dbReference type="CDD" id="cd00834">
    <property type="entry name" value="KAS_I_II"/>
    <property type="match status" value="1"/>
</dbReference>
<comment type="caution">
    <text evidence="5">The sequence shown here is derived from an EMBL/GenBank/DDBJ whole genome shotgun (WGS) entry which is preliminary data.</text>
</comment>
<evidence type="ECO:0000256" key="3">
    <source>
        <dbReference type="RuleBase" id="RU003694"/>
    </source>
</evidence>
<dbReference type="PANTHER" id="PTHR11712">
    <property type="entry name" value="POLYKETIDE SYNTHASE-RELATED"/>
    <property type="match status" value="1"/>
</dbReference>